<evidence type="ECO:0000313" key="3">
    <source>
        <dbReference type="Proteomes" id="UP000247099"/>
    </source>
</evidence>
<dbReference type="InParanoid" id="A0A317ZFA9"/>
<dbReference type="Pfam" id="PF00534">
    <property type="entry name" value="Glycos_transf_1"/>
    <property type="match status" value="1"/>
</dbReference>
<proteinExistence type="predicted"/>
<dbReference type="GO" id="GO:0016757">
    <property type="term" value="F:glycosyltransferase activity"/>
    <property type="evidence" value="ECO:0007669"/>
    <property type="project" value="InterPro"/>
</dbReference>
<keyword evidence="3" id="KW-1185">Reference proteome</keyword>
<evidence type="ECO:0000313" key="2">
    <source>
        <dbReference type="EMBL" id="PXA04215.1"/>
    </source>
</evidence>
<dbReference type="PANTHER" id="PTHR12526">
    <property type="entry name" value="GLYCOSYLTRANSFERASE"/>
    <property type="match status" value="1"/>
</dbReference>
<dbReference type="InterPro" id="IPR001296">
    <property type="entry name" value="Glyco_trans_1"/>
</dbReference>
<protein>
    <submittedName>
        <fullName evidence="2">Group 1 glycosyl transferase</fullName>
    </submittedName>
</protein>
<dbReference type="Gene3D" id="3.40.50.2000">
    <property type="entry name" value="Glycogen Phosphorylase B"/>
    <property type="match status" value="2"/>
</dbReference>
<keyword evidence="2" id="KW-0808">Transferase</keyword>
<dbReference type="PANTHER" id="PTHR12526:SF636">
    <property type="entry name" value="BLL3647 PROTEIN"/>
    <property type="match status" value="1"/>
</dbReference>
<evidence type="ECO:0000259" key="1">
    <source>
        <dbReference type="Pfam" id="PF00534"/>
    </source>
</evidence>
<organism evidence="2 3">
    <name type="scientific">Coraliomargarita sinensis</name>
    <dbReference type="NCBI Taxonomy" id="2174842"/>
    <lineage>
        <taxon>Bacteria</taxon>
        <taxon>Pseudomonadati</taxon>
        <taxon>Verrucomicrobiota</taxon>
        <taxon>Opitutia</taxon>
        <taxon>Puniceicoccales</taxon>
        <taxon>Coraliomargaritaceae</taxon>
        <taxon>Coraliomargarita</taxon>
    </lineage>
</organism>
<dbReference type="Proteomes" id="UP000247099">
    <property type="component" value="Unassembled WGS sequence"/>
</dbReference>
<dbReference type="EMBL" id="QHJQ01000004">
    <property type="protein sequence ID" value="PXA04215.1"/>
    <property type="molecule type" value="Genomic_DNA"/>
</dbReference>
<accession>A0A317ZFA9</accession>
<dbReference type="AlphaFoldDB" id="A0A317ZFA9"/>
<dbReference type="CDD" id="cd03801">
    <property type="entry name" value="GT4_PimA-like"/>
    <property type="match status" value="1"/>
</dbReference>
<sequence>MLSAKLDLFSSLHKRETAPFSIFRIYQALDHSVASSIRQSREGELSAVYAFEDGALASFEAAGEKGIKRIYDMPIAYWEAAARLLNEEKERYPEWSVTMPGLTDSQEKLERKTREIELADAVVCPSHFVMDSLPEQIKRTKTCAISHFGCHPDDKWTARKTPENGPLRLLFVGSLTQRKGLADIFEAVRRLNSRQIELVVLGSTVASMEFYRNQGVPFTYKSPRSNEGVLELMSACDIFILPSIVEGRALVQLEALGVGLPLIITPNTGGEDLIADDGSTGFSVPIRSPEAIAEKIDWFLGNRDKIDAMKSASKKRAQMITWPKYQQTLLQVIKTILGEP</sequence>
<feature type="domain" description="Glycosyl transferase family 1" evidence="1">
    <location>
        <begin position="159"/>
        <end position="316"/>
    </location>
</feature>
<reference evidence="2 3" key="1">
    <citation type="submission" date="2018-05" db="EMBL/GenBank/DDBJ databases">
        <title>Coraliomargarita sinensis sp. nov., isolated from a marine solar saltern.</title>
        <authorList>
            <person name="Zhou L.Y."/>
        </authorList>
    </citation>
    <scope>NUCLEOTIDE SEQUENCE [LARGE SCALE GENOMIC DNA]</scope>
    <source>
        <strain evidence="2 3">WN38</strain>
    </source>
</reference>
<dbReference type="SUPFAM" id="SSF53756">
    <property type="entry name" value="UDP-Glycosyltransferase/glycogen phosphorylase"/>
    <property type="match status" value="1"/>
</dbReference>
<gene>
    <name evidence="2" type="ORF">DDZ13_06655</name>
</gene>
<name>A0A317ZFA9_9BACT</name>
<comment type="caution">
    <text evidence="2">The sequence shown here is derived from an EMBL/GenBank/DDBJ whole genome shotgun (WGS) entry which is preliminary data.</text>
</comment>